<gene>
    <name evidence="2" type="ORF">H2O64_13890</name>
</gene>
<sequence>MTILVVGASGATGRQLIEQLLIQGHNVKAVVRSPEKLPESWKNNERIEIISASILDLSDAKMRELTLGCHSVASCLGHNMTWKGIYGHPRKLVTDAARRLCNAIQANKPETPIKYVLMNTTGNRNRDLDEPISFAQKCVIGLLRLLLPPHVDNEKAADYLRTKIGQHNQFIEWAAIRPDGLIDNDEVSDYEIHPSPTRSAIFNAGKTSRINVGHFMASLISDDHLWEKWKGQMPVIYNKSSPK</sequence>
<dbReference type="EMBL" id="JACGWS010000008">
    <property type="protein sequence ID" value="MBC8755763.1"/>
    <property type="molecule type" value="Genomic_DNA"/>
</dbReference>
<keyword evidence="3" id="KW-1185">Reference proteome</keyword>
<dbReference type="Proteomes" id="UP000619238">
    <property type="component" value="Unassembled WGS sequence"/>
</dbReference>
<proteinExistence type="predicted"/>
<dbReference type="InterPro" id="IPR036291">
    <property type="entry name" value="NAD(P)-bd_dom_sf"/>
</dbReference>
<evidence type="ECO:0000313" key="2">
    <source>
        <dbReference type="EMBL" id="MBC8755763.1"/>
    </source>
</evidence>
<evidence type="ECO:0000313" key="3">
    <source>
        <dbReference type="Proteomes" id="UP000619238"/>
    </source>
</evidence>
<protein>
    <submittedName>
        <fullName evidence="2">SDR family oxidoreductase</fullName>
    </submittedName>
</protein>
<dbReference type="Pfam" id="PF13460">
    <property type="entry name" value="NAD_binding_10"/>
    <property type="match status" value="1"/>
</dbReference>
<comment type="caution">
    <text evidence="2">The sequence shown here is derived from an EMBL/GenBank/DDBJ whole genome shotgun (WGS) entry which is preliminary data.</text>
</comment>
<dbReference type="SUPFAM" id="SSF51735">
    <property type="entry name" value="NAD(P)-binding Rossmann-fold domains"/>
    <property type="match status" value="1"/>
</dbReference>
<organism evidence="2 3">
    <name type="scientific">Kordia aestuariivivens</name>
    <dbReference type="NCBI Taxonomy" id="2759037"/>
    <lineage>
        <taxon>Bacteria</taxon>
        <taxon>Pseudomonadati</taxon>
        <taxon>Bacteroidota</taxon>
        <taxon>Flavobacteriia</taxon>
        <taxon>Flavobacteriales</taxon>
        <taxon>Flavobacteriaceae</taxon>
        <taxon>Kordia</taxon>
    </lineage>
</organism>
<dbReference type="PANTHER" id="PTHR15020:SF11">
    <property type="entry name" value="OS06G0360300 PROTEIN"/>
    <property type="match status" value="1"/>
</dbReference>
<accession>A0ABR7QB61</accession>
<dbReference type="PANTHER" id="PTHR15020">
    <property type="entry name" value="FLAVIN REDUCTASE-RELATED"/>
    <property type="match status" value="1"/>
</dbReference>
<name>A0ABR7QB61_9FLAO</name>
<evidence type="ECO:0000259" key="1">
    <source>
        <dbReference type="Pfam" id="PF13460"/>
    </source>
</evidence>
<feature type="domain" description="NAD(P)-binding" evidence="1">
    <location>
        <begin position="7"/>
        <end position="222"/>
    </location>
</feature>
<reference evidence="2 3" key="1">
    <citation type="submission" date="2020-07" db="EMBL/GenBank/DDBJ databases">
        <title>Description of Kordia aestuariivivens sp. nov., isolated from a tidal flat.</title>
        <authorList>
            <person name="Park S."/>
            <person name="Yoon J.-H."/>
        </authorList>
    </citation>
    <scope>NUCLEOTIDE SEQUENCE [LARGE SCALE GENOMIC DNA]</scope>
    <source>
        <strain evidence="2 3">YSTF-M3</strain>
    </source>
</reference>
<dbReference type="RefSeq" id="WP_187562809.1">
    <property type="nucleotide sequence ID" value="NZ_JACGWS010000008.1"/>
</dbReference>
<dbReference type="Gene3D" id="3.40.50.720">
    <property type="entry name" value="NAD(P)-binding Rossmann-like Domain"/>
    <property type="match status" value="1"/>
</dbReference>
<dbReference type="InterPro" id="IPR016040">
    <property type="entry name" value="NAD(P)-bd_dom"/>
</dbReference>